<evidence type="ECO:0000313" key="2">
    <source>
        <dbReference type="Proteomes" id="UP000198820"/>
    </source>
</evidence>
<evidence type="ECO:0000313" key="1">
    <source>
        <dbReference type="EMBL" id="SEA73651.1"/>
    </source>
</evidence>
<dbReference type="Gene3D" id="3.90.25.10">
    <property type="entry name" value="UDP-galactose 4-epimerase, domain 1"/>
    <property type="match status" value="1"/>
</dbReference>
<organism evidence="1 2">
    <name type="scientific">Psychroflexus halocasei</name>
    <dbReference type="NCBI Taxonomy" id="908615"/>
    <lineage>
        <taxon>Bacteria</taxon>
        <taxon>Pseudomonadati</taxon>
        <taxon>Bacteroidota</taxon>
        <taxon>Flavobacteriia</taxon>
        <taxon>Flavobacteriales</taxon>
        <taxon>Flavobacteriaceae</taxon>
        <taxon>Psychroflexus</taxon>
    </lineage>
</organism>
<dbReference type="Gene3D" id="3.40.50.720">
    <property type="entry name" value="NAD(P)-binding Rossmann-like Domain"/>
    <property type="match status" value="1"/>
</dbReference>
<dbReference type="AlphaFoldDB" id="A0A1H4DLI8"/>
<dbReference type="Proteomes" id="UP000198820">
    <property type="component" value="Unassembled WGS sequence"/>
</dbReference>
<name>A0A1H4DLI8_9FLAO</name>
<dbReference type="EMBL" id="FNQF01000012">
    <property type="protein sequence ID" value="SEA73651.1"/>
    <property type="molecule type" value="Genomic_DNA"/>
</dbReference>
<dbReference type="STRING" id="908615.SAMN05421540_11227"/>
<sequence length="136" mass="15817">MRLPNALFTIVRLPMVFGYNSPKVKEIKLLYDLNEAIEVFPNVVINATTHQKFTQQIHYIINRDLEGTYHLGSSDLIHHKELIEEICDALQLEAPLFKNVYSSNRDRYIAVLPKFHNLPEHLTITIEDVIYNSVKI</sequence>
<gene>
    <name evidence="1" type="ORF">SAMN05421540_11227</name>
</gene>
<keyword evidence="2" id="KW-1185">Reference proteome</keyword>
<protein>
    <submittedName>
        <fullName evidence="1">dTDP-4-dehydrorhamnose reductase</fullName>
    </submittedName>
</protein>
<accession>A0A1H4DLI8</accession>
<dbReference type="SUPFAM" id="SSF51735">
    <property type="entry name" value="NAD(P)-binding Rossmann-fold domains"/>
    <property type="match status" value="1"/>
</dbReference>
<reference evidence="1 2" key="1">
    <citation type="submission" date="2016-10" db="EMBL/GenBank/DDBJ databases">
        <authorList>
            <person name="de Groot N.N."/>
        </authorList>
    </citation>
    <scope>NUCLEOTIDE SEQUENCE [LARGE SCALE GENOMIC DNA]</scope>
    <source>
        <strain evidence="1 2">DSM 23581</strain>
    </source>
</reference>
<proteinExistence type="predicted"/>
<dbReference type="InterPro" id="IPR036291">
    <property type="entry name" value="NAD(P)-bd_dom_sf"/>
</dbReference>